<reference evidence="2" key="1">
    <citation type="submission" date="2022-11" db="UniProtKB">
        <authorList>
            <consortium name="WormBaseParasite"/>
        </authorList>
    </citation>
    <scope>IDENTIFICATION</scope>
</reference>
<dbReference type="AlphaFoldDB" id="A0A915IT68"/>
<evidence type="ECO:0000313" key="2">
    <source>
        <dbReference type="WBParaSite" id="nRc.2.0.1.t17389-RA"/>
    </source>
</evidence>
<sequence>MGTRGQKTLCQWFKKIFHLKNISKASEKFHDSEDGEEFLPILHDKHALALFPFPFPHFFDKLDCAHCQELKSPGLHEPKHDQPDFPNYGKSCIIDYYHMNLDPDSGRSTFNYLICETHSQLPRSRTGWRQVDYPNLDLEDRKSWMRFIYTDFTLRFRGSYREYDMVTCYQAKK</sequence>
<accession>A0A915IT68</accession>
<proteinExistence type="predicted"/>
<name>A0A915IT68_ROMCU</name>
<evidence type="ECO:0000313" key="1">
    <source>
        <dbReference type="Proteomes" id="UP000887565"/>
    </source>
</evidence>
<dbReference type="WBParaSite" id="nRc.2.0.1.t17389-RA">
    <property type="protein sequence ID" value="nRc.2.0.1.t17389-RA"/>
    <property type="gene ID" value="nRc.2.0.1.g17389"/>
</dbReference>
<organism evidence="1 2">
    <name type="scientific">Romanomermis culicivorax</name>
    <name type="common">Nematode worm</name>
    <dbReference type="NCBI Taxonomy" id="13658"/>
    <lineage>
        <taxon>Eukaryota</taxon>
        <taxon>Metazoa</taxon>
        <taxon>Ecdysozoa</taxon>
        <taxon>Nematoda</taxon>
        <taxon>Enoplea</taxon>
        <taxon>Dorylaimia</taxon>
        <taxon>Mermithida</taxon>
        <taxon>Mermithoidea</taxon>
        <taxon>Mermithidae</taxon>
        <taxon>Romanomermis</taxon>
    </lineage>
</organism>
<dbReference type="Proteomes" id="UP000887565">
    <property type="component" value="Unplaced"/>
</dbReference>
<keyword evidence="1" id="KW-1185">Reference proteome</keyword>
<protein>
    <submittedName>
        <fullName evidence="2">Uncharacterized protein</fullName>
    </submittedName>
</protein>